<dbReference type="Proteomes" id="UP000078512">
    <property type="component" value="Unassembled WGS sequence"/>
</dbReference>
<evidence type="ECO:0000256" key="2">
    <source>
        <dbReference type="SAM" id="Phobius"/>
    </source>
</evidence>
<protein>
    <recommendedName>
        <fullName evidence="5">MARVEL domain-containing protein</fullName>
    </recommendedName>
</protein>
<proteinExistence type="predicted"/>
<feature type="compositionally biased region" description="Basic and acidic residues" evidence="1">
    <location>
        <begin position="296"/>
        <end position="312"/>
    </location>
</feature>
<feature type="transmembrane region" description="Helical" evidence="2">
    <location>
        <begin position="131"/>
        <end position="156"/>
    </location>
</feature>
<feature type="transmembrane region" description="Helical" evidence="2">
    <location>
        <begin position="44"/>
        <end position="66"/>
    </location>
</feature>
<feature type="compositionally biased region" description="Low complexity" evidence="1">
    <location>
        <begin position="208"/>
        <end position="224"/>
    </location>
</feature>
<dbReference type="EMBL" id="KV442042">
    <property type="protein sequence ID" value="OAQ29266.1"/>
    <property type="molecule type" value="Genomic_DNA"/>
</dbReference>
<keyword evidence="2" id="KW-1133">Transmembrane helix</keyword>
<feature type="region of interest" description="Disordered" evidence="1">
    <location>
        <begin position="185"/>
        <end position="224"/>
    </location>
</feature>
<evidence type="ECO:0000313" key="3">
    <source>
        <dbReference type="EMBL" id="OAQ29266.1"/>
    </source>
</evidence>
<keyword evidence="4" id="KW-1185">Reference proteome</keyword>
<dbReference type="AlphaFoldDB" id="A0A197JXU4"/>
<name>A0A197JXU4_9FUNG</name>
<feature type="transmembrane region" description="Helical" evidence="2">
    <location>
        <begin position="12"/>
        <end position="32"/>
    </location>
</feature>
<organism evidence="3 4">
    <name type="scientific">Linnemannia elongata AG-77</name>
    <dbReference type="NCBI Taxonomy" id="1314771"/>
    <lineage>
        <taxon>Eukaryota</taxon>
        <taxon>Fungi</taxon>
        <taxon>Fungi incertae sedis</taxon>
        <taxon>Mucoromycota</taxon>
        <taxon>Mortierellomycotina</taxon>
        <taxon>Mortierellomycetes</taxon>
        <taxon>Mortierellales</taxon>
        <taxon>Mortierellaceae</taxon>
        <taxon>Linnemannia</taxon>
    </lineage>
</organism>
<evidence type="ECO:0000313" key="4">
    <source>
        <dbReference type="Proteomes" id="UP000078512"/>
    </source>
</evidence>
<evidence type="ECO:0000256" key="1">
    <source>
        <dbReference type="SAM" id="MobiDB-lite"/>
    </source>
</evidence>
<feature type="transmembrane region" description="Helical" evidence="2">
    <location>
        <begin position="78"/>
        <end position="100"/>
    </location>
</feature>
<accession>A0A197JXU4</accession>
<feature type="compositionally biased region" description="Low complexity" evidence="1">
    <location>
        <begin position="313"/>
        <end position="339"/>
    </location>
</feature>
<keyword evidence="2" id="KW-0472">Membrane</keyword>
<gene>
    <name evidence="3" type="ORF">K457DRAFT_138039</name>
</gene>
<feature type="region of interest" description="Disordered" evidence="1">
    <location>
        <begin position="296"/>
        <end position="345"/>
    </location>
</feature>
<dbReference type="OrthoDB" id="2437165at2759"/>
<feature type="compositionally biased region" description="Basic and acidic residues" evidence="1">
    <location>
        <begin position="186"/>
        <end position="207"/>
    </location>
</feature>
<evidence type="ECO:0008006" key="5">
    <source>
        <dbReference type="Google" id="ProtNLM"/>
    </source>
</evidence>
<sequence>MALMPTSISLFLVQIGTFFANIIVAVCVGLYVSSYPKSPDAQPLSPIAIGTLAFACLSSLITLILIFRQKSGKTMRAFLESTWIFLAIALWILAAVGGIIRPPNGMSNVSCKVLPDGKDTSDANYIRACQAMFASTAFCIVSALFFIATAIMLSVFSAKSSWRNRKNRKNQVGGHYKLTTTLSQYRRAEKEDEEAKRLKGAGEHEEAAATGTEATSTANNSAATTTIDLSDGRFSDRVYRDPYTSAMPTALPTAVSSPAPYYSPYGAGAGVGMSTNNSPARPSSNTNAHLAFLKGEQFKVHNQPREENEREQLQQQQQQQFQYQQQQQQQQQQSWSQQQPTFGGY</sequence>
<reference evidence="3 4" key="1">
    <citation type="submission" date="2016-05" db="EMBL/GenBank/DDBJ databases">
        <title>Genome sequencing reveals origins of a unique bacterial endosymbiosis in the earliest lineages of terrestrial Fungi.</title>
        <authorList>
            <consortium name="DOE Joint Genome Institute"/>
            <person name="Uehling J."/>
            <person name="Gryganskyi A."/>
            <person name="Hameed K."/>
            <person name="Tschaplinski T."/>
            <person name="Misztal P."/>
            <person name="Wu S."/>
            <person name="Desiro A."/>
            <person name="Vande Pol N."/>
            <person name="Du Z.-Y."/>
            <person name="Zienkiewicz A."/>
            <person name="Zienkiewicz K."/>
            <person name="Morin E."/>
            <person name="Tisserant E."/>
            <person name="Splivallo R."/>
            <person name="Hainaut M."/>
            <person name="Henrissat B."/>
            <person name="Ohm R."/>
            <person name="Kuo A."/>
            <person name="Yan J."/>
            <person name="Lipzen A."/>
            <person name="Nolan M."/>
            <person name="Labutti K."/>
            <person name="Barry K."/>
            <person name="Goldstein A."/>
            <person name="Labbe J."/>
            <person name="Schadt C."/>
            <person name="Tuskan G."/>
            <person name="Grigoriev I."/>
            <person name="Martin F."/>
            <person name="Vilgalys R."/>
            <person name="Bonito G."/>
        </authorList>
    </citation>
    <scope>NUCLEOTIDE SEQUENCE [LARGE SCALE GENOMIC DNA]</scope>
    <source>
        <strain evidence="3 4">AG-77</strain>
    </source>
</reference>
<keyword evidence="2" id="KW-0812">Transmembrane</keyword>